<dbReference type="OrthoDB" id="3403447at2"/>
<dbReference type="EMBL" id="BJNG01000026">
    <property type="protein sequence ID" value="GEC20980.1"/>
    <property type="molecule type" value="Genomic_DNA"/>
</dbReference>
<gene>
    <name evidence="1" type="ORF">PHY01_32630</name>
</gene>
<dbReference type="AlphaFoldDB" id="A0A4Y3WSA6"/>
<name>A0A4Y3WSA6_9PSEU</name>
<sequence>MPTIDKAALFAPRLPEEDHDIPDLGTVRIRSLSRAEVLAIRGKSLPVDEMERRLLSSALVSPRLTEAEVGQWQEASAAGELEPVTKAIMRLSGLEEASAKEAVARFPG</sequence>
<reference evidence="1 2" key="1">
    <citation type="submission" date="2019-06" db="EMBL/GenBank/DDBJ databases">
        <title>Whole genome shotgun sequence of Pseudonocardia hydrocarbonoxydans NBRC 14498.</title>
        <authorList>
            <person name="Hosoyama A."/>
            <person name="Uohara A."/>
            <person name="Ohji S."/>
            <person name="Ichikawa N."/>
        </authorList>
    </citation>
    <scope>NUCLEOTIDE SEQUENCE [LARGE SCALE GENOMIC DNA]</scope>
    <source>
        <strain evidence="1 2">NBRC 14498</strain>
    </source>
</reference>
<keyword evidence="2" id="KW-1185">Reference proteome</keyword>
<evidence type="ECO:0000313" key="2">
    <source>
        <dbReference type="Proteomes" id="UP000320338"/>
    </source>
</evidence>
<dbReference type="Proteomes" id="UP000320338">
    <property type="component" value="Unassembled WGS sequence"/>
</dbReference>
<dbReference type="RefSeq" id="WP_141279576.1">
    <property type="nucleotide sequence ID" value="NZ_BAAARZ010000007.1"/>
</dbReference>
<comment type="caution">
    <text evidence="1">The sequence shown here is derived from an EMBL/GenBank/DDBJ whole genome shotgun (WGS) entry which is preliminary data.</text>
</comment>
<organism evidence="1 2">
    <name type="scientific">Pseudonocardia hydrocarbonoxydans</name>
    <dbReference type="NCBI Taxonomy" id="76726"/>
    <lineage>
        <taxon>Bacteria</taxon>
        <taxon>Bacillati</taxon>
        <taxon>Actinomycetota</taxon>
        <taxon>Actinomycetes</taxon>
        <taxon>Pseudonocardiales</taxon>
        <taxon>Pseudonocardiaceae</taxon>
        <taxon>Pseudonocardia</taxon>
    </lineage>
</organism>
<evidence type="ECO:0000313" key="1">
    <source>
        <dbReference type="EMBL" id="GEC20980.1"/>
    </source>
</evidence>
<protein>
    <submittedName>
        <fullName evidence="1">Uncharacterized protein</fullName>
    </submittedName>
</protein>
<accession>A0A4Y3WSA6</accession>
<proteinExistence type="predicted"/>